<dbReference type="RefSeq" id="WP_251835383.1">
    <property type="nucleotide sequence ID" value="NZ_JACSQG010000002.1"/>
</dbReference>
<dbReference type="Proteomes" id="UP000611945">
    <property type="component" value="Unassembled WGS sequence"/>
</dbReference>
<evidence type="ECO:0000313" key="2">
    <source>
        <dbReference type="EMBL" id="MBD7976594.1"/>
    </source>
</evidence>
<evidence type="ECO:0000313" key="3">
    <source>
        <dbReference type="Proteomes" id="UP000611945"/>
    </source>
</evidence>
<evidence type="ECO:0000256" key="1">
    <source>
        <dbReference type="SAM" id="MobiDB-lite"/>
    </source>
</evidence>
<gene>
    <name evidence="2" type="ORF">H9642_05265</name>
</gene>
<proteinExistence type="predicted"/>
<comment type="caution">
    <text evidence="2">The sequence shown here is derived from an EMBL/GenBank/DDBJ whole genome shotgun (WGS) entry which is preliminary data.</text>
</comment>
<organism evidence="2 3">
    <name type="scientific">Serpens gallinarum</name>
    <dbReference type="NCBI Taxonomy" id="2763075"/>
    <lineage>
        <taxon>Bacteria</taxon>
        <taxon>Pseudomonadati</taxon>
        <taxon>Pseudomonadota</taxon>
        <taxon>Gammaproteobacteria</taxon>
        <taxon>Pseudomonadales</taxon>
        <taxon>Pseudomonadaceae</taxon>
        <taxon>Pseudomonas</taxon>
    </lineage>
</organism>
<keyword evidence="3" id="KW-1185">Reference proteome</keyword>
<sequence length="88" mass="9899">MNKPWQSSLLGSGLFVLAALLVSPVNSPSFVERPQSAVKTEPTQPRLQTLVKTDMPVITPQRVEPLLDDQQPGEQPWHKLPRRASWVF</sequence>
<name>A0ABR8TLU7_9PSED</name>
<reference evidence="2 3" key="1">
    <citation type="submission" date="2020-08" db="EMBL/GenBank/DDBJ databases">
        <title>A Genomic Blueprint of the Chicken Gut Microbiome.</title>
        <authorList>
            <person name="Gilroy R."/>
            <person name="Ravi A."/>
            <person name="Getino M."/>
            <person name="Pursley I."/>
            <person name="Horton D.L."/>
            <person name="Alikhan N.-F."/>
            <person name="Baker D."/>
            <person name="Gharbi K."/>
            <person name="Hall N."/>
            <person name="Watson M."/>
            <person name="Adriaenssens E.M."/>
            <person name="Foster-Nyarko E."/>
            <person name="Jarju S."/>
            <person name="Secka A."/>
            <person name="Antonio M."/>
            <person name="Oren A."/>
            <person name="Chaudhuri R."/>
            <person name="La Ragione R.M."/>
            <person name="Hildebrand F."/>
            <person name="Pallen M.J."/>
        </authorList>
    </citation>
    <scope>NUCLEOTIDE SEQUENCE [LARGE SCALE GENOMIC DNA]</scope>
    <source>
        <strain evidence="2 3">Sa2CUA2</strain>
    </source>
</reference>
<protein>
    <submittedName>
        <fullName evidence="2">Uncharacterized protein</fullName>
    </submittedName>
</protein>
<feature type="region of interest" description="Disordered" evidence="1">
    <location>
        <begin position="64"/>
        <end position="88"/>
    </location>
</feature>
<dbReference type="EMBL" id="JACSQG010000002">
    <property type="protein sequence ID" value="MBD7976594.1"/>
    <property type="molecule type" value="Genomic_DNA"/>
</dbReference>
<accession>A0ABR8TLU7</accession>